<dbReference type="GeneID" id="67447858"/>
<reference evidence="2 3" key="1">
    <citation type="submission" date="2018-08" db="EMBL/GenBank/DDBJ databases">
        <title>Draft genome sequence of Rhodobacter sphaeroides FY.</title>
        <authorList>
            <person name="Rayyan A."/>
            <person name="Meyer T.E."/>
            <person name="Kyndt J.A."/>
        </authorList>
    </citation>
    <scope>NUCLEOTIDE SEQUENCE [LARGE SCALE GENOMIC DNA]</scope>
    <source>
        <strain evidence="2 3">FY</strain>
    </source>
</reference>
<protein>
    <submittedName>
        <fullName evidence="2">Uncharacterized protein</fullName>
    </submittedName>
</protein>
<feature type="transmembrane region" description="Helical" evidence="1">
    <location>
        <begin position="27"/>
        <end position="51"/>
    </location>
</feature>
<dbReference type="RefSeq" id="WP_009563133.1">
    <property type="nucleotide sequence ID" value="NZ_BJXO01000009.1"/>
</dbReference>
<keyword evidence="1" id="KW-0472">Membrane</keyword>
<evidence type="ECO:0000313" key="3">
    <source>
        <dbReference type="Proteomes" id="UP000266305"/>
    </source>
</evidence>
<name>A0AAX1ULI4_CERSP</name>
<accession>A0AAX1ULI4</accession>
<evidence type="ECO:0000256" key="1">
    <source>
        <dbReference type="SAM" id="Phobius"/>
    </source>
</evidence>
<dbReference type="EMBL" id="QWGP01000010">
    <property type="protein sequence ID" value="RHZ94914.1"/>
    <property type="molecule type" value="Genomic_DNA"/>
</dbReference>
<sequence length="69" mass="7440">MAFGLIFSSILAGLSLAVWGLWQGYSIPAAILMHMLGGSVGAVVFLAFAMIRPNLNREEFRSAKERSAP</sequence>
<dbReference type="Proteomes" id="UP000266305">
    <property type="component" value="Unassembled WGS sequence"/>
</dbReference>
<keyword evidence="1" id="KW-0812">Transmembrane</keyword>
<organism evidence="2 3">
    <name type="scientific">Cereibacter sphaeroides</name>
    <name type="common">Rhodobacter sphaeroides</name>
    <dbReference type="NCBI Taxonomy" id="1063"/>
    <lineage>
        <taxon>Bacteria</taxon>
        <taxon>Pseudomonadati</taxon>
        <taxon>Pseudomonadota</taxon>
        <taxon>Alphaproteobacteria</taxon>
        <taxon>Rhodobacterales</taxon>
        <taxon>Paracoccaceae</taxon>
        <taxon>Cereibacter</taxon>
    </lineage>
</organism>
<keyword evidence="1" id="KW-1133">Transmembrane helix</keyword>
<evidence type="ECO:0000313" key="2">
    <source>
        <dbReference type="EMBL" id="RHZ94914.1"/>
    </source>
</evidence>
<gene>
    <name evidence="2" type="ORF">D1114_10780</name>
</gene>
<comment type="caution">
    <text evidence="2">The sequence shown here is derived from an EMBL/GenBank/DDBJ whole genome shotgun (WGS) entry which is preliminary data.</text>
</comment>
<proteinExistence type="predicted"/>
<dbReference type="AlphaFoldDB" id="A0AAX1ULI4"/>